<dbReference type="HOGENOM" id="CLU_1872158_0_0_10"/>
<dbReference type="Proteomes" id="UP000010796">
    <property type="component" value="Chromosome"/>
</dbReference>
<keyword evidence="2" id="KW-1185">Reference proteome</keyword>
<evidence type="ECO:0000313" key="2">
    <source>
        <dbReference type="Proteomes" id="UP000010796"/>
    </source>
</evidence>
<sequence>MSYHWIHRTKPTFRGVNIPGEGSVSSRISTRFHFEFLTSEFDFDKPNYTFSEQSNGTVIADIFEFNNSDNNLRITISNAYHPVDYGFEINLTDLNTGAEEMIHHVLKENQDIEQSYLEKASEFLKTGYGQRLRRKH</sequence>
<dbReference type="STRING" id="926556.Echvi_3264"/>
<gene>
    <name evidence="1" type="ordered locus">Echvi_3264</name>
</gene>
<accession>L0FZY1</accession>
<proteinExistence type="predicted"/>
<evidence type="ECO:0000313" key="1">
    <source>
        <dbReference type="EMBL" id="AGA79489.1"/>
    </source>
</evidence>
<dbReference type="KEGG" id="evi:Echvi_3264"/>
<name>L0FZY1_ECHVK</name>
<protein>
    <submittedName>
        <fullName evidence="1">Uncharacterized protein</fullName>
    </submittedName>
</protein>
<organism evidence="1 2">
    <name type="scientific">Echinicola vietnamensis (strain DSM 17526 / LMG 23754 / KMM 6221)</name>
    <dbReference type="NCBI Taxonomy" id="926556"/>
    <lineage>
        <taxon>Bacteria</taxon>
        <taxon>Pseudomonadati</taxon>
        <taxon>Bacteroidota</taxon>
        <taxon>Cytophagia</taxon>
        <taxon>Cytophagales</taxon>
        <taxon>Cyclobacteriaceae</taxon>
        <taxon>Echinicola</taxon>
    </lineage>
</organism>
<dbReference type="OrthoDB" id="1438504at2"/>
<reference evidence="2" key="1">
    <citation type="submission" date="2012-02" db="EMBL/GenBank/DDBJ databases">
        <title>The complete genome of Echinicola vietnamensis DSM 17526.</title>
        <authorList>
            <person name="Lucas S."/>
            <person name="Copeland A."/>
            <person name="Lapidus A."/>
            <person name="Glavina del Rio T."/>
            <person name="Dalin E."/>
            <person name="Tice H."/>
            <person name="Bruce D."/>
            <person name="Goodwin L."/>
            <person name="Pitluck S."/>
            <person name="Peters L."/>
            <person name="Ovchinnikova G."/>
            <person name="Teshima H."/>
            <person name="Kyrpides N."/>
            <person name="Mavromatis K."/>
            <person name="Ivanova N."/>
            <person name="Brettin T."/>
            <person name="Detter J.C."/>
            <person name="Han C."/>
            <person name="Larimer F."/>
            <person name="Land M."/>
            <person name="Hauser L."/>
            <person name="Markowitz V."/>
            <person name="Cheng J.-F."/>
            <person name="Hugenholtz P."/>
            <person name="Woyke T."/>
            <person name="Wu D."/>
            <person name="Brambilla E."/>
            <person name="Klenk H.-P."/>
            <person name="Eisen J.A."/>
        </authorList>
    </citation>
    <scope>NUCLEOTIDE SEQUENCE [LARGE SCALE GENOMIC DNA]</scope>
    <source>
        <strain evidence="2">DSM 17526 / LMG 23754 / KMM 6221</strain>
    </source>
</reference>
<dbReference type="EMBL" id="CP003346">
    <property type="protein sequence ID" value="AGA79489.1"/>
    <property type="molecule type" value="Genomic_DNA"/>
</dbReference>
<dbReference type="RefSeq" id="WP_015267035.1">
    <property type="nucleotide sequence ID" value="NC_019904.1"/>
</dbReference>
<dbReference type="AlphaFoldDB" id="L0FZY1"/>